<comment type="caution">
    <text evidence="1">The sequence shown here is derived from an EMBL/GenBank/DDBJ whole genome shotgun (WGS) entry which is preliminary data.</text>
</comment>
<dbReference type="Proteomes" id="UP000609726">
    <property type="component" value="Unassembled WGS sequence"/>
</dbReference>
<accession>A0ABX0P1F0</accession>
<keyword evidence="2" id="KW-1185">Reference proteome</keyword>
<sequence length="113" mass="12550">MSTALSLGGILHKDVIRYDIDLEAGQLTLHQSRFPDRVEVVTIPLSAIVSIAPYLPTTYAVTGGFYFTYASGATEPEQWKTRDSIAQKTVRAHTDALRGALGERVHDWIRHDP</sequence>
<dbReference type="RefSeq" id="WP_166881399.1">
    <property type="nucleotide sequence ID" value="NZ_WHJH01000051.1"/>
</dbReference>
<proteinExistence type="predicted"/>
<protein>
    <submittedName>
        <fullName evidence="1">Uncharacterized protein</fullName>
    </submittedName>
</protein>
<evidence type="ECO:0000313" key="2">
    <source>
        <dbReference type="Proteomes" id="UP000609726"/>
    </source>
</evidence>
<gene>
    <name evidence="1" type="ORF">F2P45_27405</name>
</gene>
<dbReference type="EMBL" id="WHJH01000051">
    <property type="protein sequence ID" value="NHZ92705.1"/>
    <property type="molecule type" value="Genomic_DNA"/>
</dbReference>
<name>A0ABX0P1F0_9BURK</name>
<organism evidence="1 2">
    <name type="scientific">Massilia mucilaginosa</name>
    <dbReference type="NCBI Taxonomy" id="2609282"/>
    <lineage>
        <taxon>Bacteria</taxon>
        <taxon>Pseudomonadati</taxon>
        <taxon>Pseudomonadota</taxon>
        <taxon>Betaproteobacteria</taxon>
        <taxon>Burkholderiales</taxon>
        <taxon>Oxalobacteraceae</taxon>
        <taxon>Telluria group</taxon>
        <taxon>Massilia</taxon>
    </lineage>
</organism>
<reference evidence="1 2" key="1">
    <citation type="submission" date="2019-10" db="EMBL/GenBank/DDBJ databases">
        <title>Taxonomy of Antarctic Massilia spp.: description of Massilia rubra sp. nov., Massilia aquatica sp. nov., Massilia mucilaginosa sp. nov., Massilia frigida sp. nov. isolated from streams, lakes and regoliths.</title>
        <authorList>
            <person name="Holochova P."/>
            <person name="Sedlacek I."/>
            <person name="Kralova S."/>
            <person name="Maslanova I."/>
            <person name="Busse H.-J."/>
            <person name="Stankova E."/>
            <person name="Vrbovska V."/>
            <person name="Kovarovic V."/>
            <person name="Bartak M."/>
            <person name="Svec P."/>
            <person name="Pantucek R."/>
        </authorList>
    </citation>
    <scope>NUCLEOTIDE SEQUENCE [LARGE SCALE GENOMIC DNA]</scope>
    <source>
        <strain evidence="1 2">CCM 8733</strain>
    </source>
</reference>
<evidence type="ECO:0000313" key="1">
    <source>
        <dbReference type="EMBL" id="NHZ92705.1"/>
    </source>
</evidence>